<sequence length="62" mass="7154">MDSRQELFQFINLLLQSQAKYLFSSCQLLIVKASTKDELQTIGRMEAINNINPKKSTEVKHI</sequence>
<protein>
    <submittedName>
        <fullName evidence="1">Uncharacterized protein</fullName>
    </submittedName>
</protein>
<evidence type="ECO:0000313" key="1">
    <source>
        <dbReference type="EMBL" id="CAD8199961.1"/>
    </source>
</evidence>
<accession>A0A8S1XGD3</accession>
<dbReference type="Proteomes" id="UP000683925">
    <property type="component" value="Unassembled WGS sequence"/>
</dbReference>
<keyword evidence="2" id="KW-1185">Reference proteome</keyword>
<gene>
    <name evidence="1" type="ORF">POCTA_138.1.T1200221</name>
</gene>
<organism evidence="1 2">
    <name type="scientific">Paramecium octaurelia</name>
    <dbReference type="NCBI Taxonomy" id="43137"/>
    <lineage>
        <taxon>Eukaryota</taxon>
        <taxon>Sar</taxon>
        <taxon>Alveolata</taxon>
        <taxon>Ciliophora</taxon>
        <taxon>Intramacronucleata</taxon>
        <taxon>Oligohymenophorea</taxon>
        <taxon>Peniculida</taxon>
        <taxon>Parameciidae</taxon>
        <taxon>Paramecium</taxon>
    </lineage>
</organism>
<dbReference type="AlphaFoldDB" id="A0A8S1XGD3"/>
<evidence type="ECO:0000313" key="2">
    <source>
        <dbReference type="Proteomes" id="UP000683925"/>
    </source>
</evidence>
<comment type="caution">
    <text evidence="1">The sequence shown here is derived from an EMBL/GenBank/DDBJ whole genome shotgun (WGS) entry which is preliminary data.</text>
</comment>
<name>A0A8S1XGD3_PAROT</name>
<dbReference type="EMBL" id="CAJJDP010000120">
    <property type="protein sequence ID" value="CAD8199961.1"/>
    <property type="molecule type" value="Genomic_DNA"/>
</dbReference>
<reference evidence="1" key="1">
    <citation type="submission" date="2021-01" db="EMBL/GenBank/DDBJ databases">
        <authorList>
            <consortium name="Genoscope - CEA"/>
            <person name="William W."/>
        </authorList>
    </citation>
    <scope>NUCLEOTIDE SEQUENCE</scope>
</reference>
<proteinExistence type="predicted"/>